<dbReference type="Pfam" id="PF13855">
    <property type="entry name" value="LRR_8"/>
    <property type="match status" value="1"/>
</dbReference>
<dbReference type="Pfam" id="PF10428">
    <property type="entry name" value="SOG2"/>
    <property type="match status" value="1"/>
</dbReference>
<feature type="region of interest" description="Disordered" evidence="3">
    <location>
        <begin position="550"/>
        <end position="659"/>
    </location>
</feature>
<feature type="compositionally biased region" description="Low complexity" evidence="3">
    <location>
        <begin position="564"/>
        <end position="576"/>
    </location>
</feature>
<comment type="caution">
    <text evidence="4">The sequence shown here is derived from an EMBL/GenBank/DDBJ whole genome shotgun (WGS) entry which is preliminary data.</text>
</comment>
<dbReference type="GO" id="GO:0005737">
    <property type="term" value="C:cytoplasm"/>
    <property type="evidence" value="ECO:0007669"/>
    <property type="project" value="TreeGrafter"/>
</dbReference>
<dbReference type="OrthoDB" id="1394818at2759"/>
<evidence type="ECO:0000256" key="1">
    <source>
        <dbReference type="ARBA" id="ARBA00022614"/>
    </source>
</evidence>
<feature type="region of interest" description="Disordered" evidence="3">
    <location>
        <begin position="30"/>
        <end position="51"/>
    </location>
</feature>
<keyword evidence="2" id="KW-0677">Repeat</keyword>
<proteinExistence type="predicted"/>
<dbReference type="AlphaFoldDB" id="A0A0F4G984"/>
<dbReference type="Gene3D" id="3.80.10.10">
    <property type="entry name" value="Ribonuclease Inhibitor"/>
    <property type="match status" value="1"/>
</dbReference>
<feature type="compositionally biased region" description="Low complexity" evidence="3">
    <location>
        <begin position="635"/>
        <end position="648"/>
    </location>
</feature>
<feature type="compositionally biased region" description="Polar residues" evidence="3">
    <location>
        <begin position="606"/>
        <end position="622"/>
    </location>
</feature>
<dbReference type="InterPro" id="IPR050216">
    <property type="entry name" value="LRR_domain-containing"/>
</dbReference>
<evidence type="ECO:0000256" key="2">
    <source>
        <dbReference type="ARBA" id="ARBA00022737"/>
    </source>
</evidence>
<name>A0A0F4G984_9PEZI</name>
<gene>
    <name evidence="4" type="ORF">TI39_contig5824g00013</name>
</gene>
<evidence type="ECO:0000256" key="3">
    <source>
        <dbReference type="SAM" id="MobiDB-lite"/>
    </source>
</evidence>
<feature type="region of interest" description="Disordered" evidence="3">
    <location>
        <begin position="223"/>
        <end position="363"/>
    </location>
</feature>
<dbReference type="PANTHER" id="PTHR48051">
    <property type="match status" value="1"/>
</dbReference>
<evidence type="ECO:0000313" key="4">
    <source>
        <dbReference type="EMBL" id="KJX92805.1"/>
    </source>
</evidence>
<dbReference type="Proteomes" id="UP000033647">
    <property type="component" value="Unassembled WGS sequence"/>
</dbReference>
<keyword evidence="1" id="KW-0433">Leucine-rich repeat</keyword>
<dbReference type="InterPro" id="IPR032675">
    <property type="entry name" value="LRR_dom_sf"/>
</dbReference>
<dbReference type="STRING" id="1047168.A0A0F4G984"/>
<feature type="region of interest" description="Disordered" evidence="3">
    <location>
        <begin position="786"/>
        <end position="823"/>
    </location>
</feature>
<reference evidence="4 5" key="1">
    <citation type="submission" date="2015-03" db="EMBL/GenBank/DDBJ databases">
        <title>RNA-seq based gene annotation and comparative genomics of four Zymoseptoria species reveal species-specific pathogenicity related genes and transposable element activity.</title>
        <authorList>
            <person name="Grandaubert J."/>
            <person name="Bhattacharyya A."/>
            <person name="Stukenbrock E.H."/>
        </authorList>
    </citation>
    <scope>NUCLEOTIDE SEQUENCE [LARGE SCALE GENOMIC DNA]</scope>
    <source>
        <strain evidence="4 5">Zb18110</strain>
    </source>
</reference>
<feature type="compositionally biased region" description="Polar residues" evidence="3">
    <location>
        <begin position="814"/>
        <end position="823"/>
    </location>
</feature>
<dbReference type="EMBL" id="LAFY01005779">
    <property type="protein sequence ID" value="KJX92805.1"/>
    <property type="molecule type" value="Genomic_DNA"/>
</dbReference>
<feature type="compositionally biased region" description="Low complexity" evidence="3">
    <location>
        <begin position="332"/>
        <end position="350"/>
    </location>
</feature>
<dbReference type="PANTHER" id="PTHR48051:SF1">
    <property type="entry name" value="RAS SUPPRESSOR PROTEIN 1"/>
    <property type="match status" value="1"/>
</dbReference>
<dbReference type="InterPro" id="IPR001611">
    <property type="entry name" value="Leu-rich_rpt"/>
</dbReference>
<dbReference type="SUPFAM" id="SSF52075">
    <property type="entry name" value="Outer arm dynein light chain 1"/>
    <property type="match status" value="1"/>
</dbReference>
<accession>A0A0F4G984</accession>
<keyword evidence="5" id="KW-1185">Reference proteome</keyword>
<feature type="compositionally biased region" description="Low complexity" evidence="3">
    <location>
        <begin position="852"/>
        <end position="863"/>
    </location>
</feature>
<organism evidence="4 5">
    <name type="scientific">Zymoseptoria brevis</name>
    <dbReference type="NCBI Taxonomy" id="1047168"/>
    <lineage>
        <taxon>Eukaryota</taxon>
        <taxon>Fungi</taxon>
        <taxon>Dikarya</taxon>
        <taxon>Ascomycota</taxon>
        <taxon>Pezizomycotina</taxon>
        <taxon>Dothideomycetes</taxon>
        <taxon>Dothideomycetidae</taxon>
        <taxon>Mycosphaerellales</taxon>
        <taxon>Mycosphaerellaceae</taxon>
        <taxon>Zymoseptoria</taxon>
    </lineage>
</organism>
<feature type="compositionally biased region" description="Polar residues" evidence="3">
    <location>
        <begin position="789"/>
        <end position="803"/>
    </location>
</feature>
<sequence length="893" mass="97641">MALVQSTKPVMSLPDLVTFVKNELDADEDRQAKASAASAGELPRESQTGSTVDLSHKNINALPVEVILLIKDKVERLALSHNPRIALPIEIGQCDRLRYLNLRWNKLRQFPMAVLTLSKLEILDISKNAIDGIPEDIKKMTNLKYLAVARNQIKRLPLALGEMSLVKLKFDENPIEFPPPEALKPSADRTTFMVESEKDKDMCQQVKRYMKTMTMRARLTASPDEDLSNVEVTPRPPKRGLHGGRFPVRPSISGIEHIHDLKSESPPDHIPPIPQRSHARGMSSSSQFGSRPSIPPLFGIGSDGHRSRSESVASNASIRNRRQGYVPRKNTGLGSLSEMSSQMSARSSQAATLTPPHSRAPSVTSTFNGFLNIGSGGESSEAASPIDGPVNRNLLSRKLASLPESRNSRPPTLNSIKVVKRVLLMLFYLYRPIADIAQQIGAGSSKRSGLERQLFSANANVEELDRLLNGANSMIEDGREIDQAFLTSITRTAITALKMYIFVIKEVNRSRHQIAKRVDAFHVRCVLNTSYSTLFEARNICHMLGFQTKTSPKRDTLRPSQAWSSRTVTPTQPRSSSSRRRGNTVLPISGSTTNLRGAVPPVPLHSNGSRGSRSNTIVSQSGLPARLNESYPGLSQSRNTSRSNTMRSAMGSMPESEGEDGADRVYVKLKACCDLAAQTLPPVRAELYARKTNADNTGHPQSSHRYAQAVNKCDFMLATNSKLLSRLKVMRVGDPARYQHEIRMLTEGFAKDWANFAGEVMVLAAHRLEIGNIKASLKPVQSAVKEATRASTPPQTAYYTQGGSTLGRPPPTPSFHNNSLPSLNTSLAPVPGLATPVPATPLSAALGPAAQATVPPVQVVSSPEYYPQQAPSLRSRPADRFDSSLPPGGYSRR</sequence>
<feature type="compositionally biased region" description="Basic and acidic residues" evidence="3">
    <location>
        <begin position="256"/>
        <end position="267"/>
    </location>
</feature>
<protein>
    <submittedName>
        <fullName evidence="4">RAM signaling pathway protein domain-containing protein</fullName>
    </submittedName>
</protein>
<dbReference type="InterPro" id="IPR019487">
    <property type="entry name" value="RAM_signalling_pathway_SOG2"/>
</dbReference>
<feature type="region of interest" description="Disordered" evidence="3">
    <location>
        <begin position="852"/>
        <end position="893"/>
    </location>
</feature>
<evidence type="ECO:0000313" key="5">
    <source>
        <dbReference type="Proteomes" id="UP000033647"/>
    </source>
</evidence>